<dbReference type="EMBL" id="JBHSWI010000001">
    <property type="protein sequence ID" value="MFC6645464.1"/>
    <property type="molecule type" value="Genomic_DNA"/>
</dbReference>
<keyword evidence="3" id="KW-1185">Reference proteome</keyword>
<organism evidence="2 3">
    <name type="scientific">Granulicella cerasi</name>
    <dbReference type="NCBI Taxonomy" id="741063"/>
    <lineage>
        <taxon>Bacteria</taxon>
        <taxon>Pseudomonadati</taxon>
        <taxon>Acidobacteriota</taxon>
        <taxon>Terriglobia</taxon>
        <taxon>Terriglobales</taxon>
        <taxon>Acidobacteriaceae</taxon>
        <taxon>Granulicella</taxon>
    </lineage>
</organism>
<feature type="signal peptide" evidence="1">
    <location>
        <begin position="1"/>
        <end position="24"/>
    </location>
</feature>
<sequence>MKKTLMGLLACGVTALAGAVSAMAQDNVQPASQDVAKLYAVGGSYSPGASPAFAGTAMVAIKIPNTSTYGVTIYDALPTSVKPFKITTNIGAGVAQKLTTIAGYDVFGTTSAGLTYTSTNTGWNATFGGAVMIPIKTLKDGSKLYLMPEGRGMKSSVSDGSGVQVIVGVQFALGTY</sequence>
<proteinExistence type="predicted"/>
<feature type="chain" id="PRO_5047068730" evidence="1">
    <location>
        <begin position="25"/>
        <end position="176"/>
    </location>
</feature>
<dbReference type="RefSeq" id="WP_263371833.1">
    <property type="nucleotide sequence ID" value="NZ_JAGSYD010000003.1"/>
</dbReference>
<evidence type="ECO:0000313" key="2">
    <source>
        <dbReference type="EMBL" id="MFC6645464.1"/>
    </source>
</evidence>
<accession>A0ABW1Z7P5</accession>
<comment type="caution">
    <text evidence="2">The sequence shown here is derived from an EMBL/GenBank/DDBJ whole genome shotgun (WGS) entry which is preliminary data.</text>
</comment>
<dbReference type="Proteomes" id="UP001596391">
    <property type="component" value="Unassembled WGS sequence"/>
</dbReference>
<protein>
    <submittedName>
        <fullName evidence="2">Uncharacterized protein</fullName>
    </submittedName>
</protein>
<keyword evidence="1" id="KW-0732">Signal</keyword>
<name>A0ABW1Z7P5_9BACT</name>
<evidence type="ECO:0000313" key="3">
    <source>
        <dbReference type="Proteomes" id="UP001596391"/>
    </source>
</evidence>
<reference evidence="3" key="1">
    <citation type="journal article" date="2019" name="Int. J. Syst. Evol. Microbiol.">
        <title>The Global Catalogue of Microorganisms (GCM) 10K type strain sequencing project: providing services to taxonomists for standard genome sequencing and annotation.</title>
        <authorList>
            <consortium name="The Broad Institute Genomics Platform"/>
            <consortium name="The Broad Institute Genome Sequencing Center for Infectious Disease"/>
            <person name="Wu L."/>
            <person name="Ma J."/>
        </authorList>
    </citation>
    <scope>NUCLEOTIDE SEQUENCE [LARGE SCALE GENOMIC DNA]</scope>
    <source>
        <strain evidence="3">CGMCC 1.16026</strain>
    </source>
</reference>
<evidence type="ECO:0000256" key="1">
    <source>
        <dbReference type="SAM" id="SignalP"/>
    </source>
</evidence>
<gene>
    <name evidence="2" type="ORF">ACFQBQ_07665</name>
</gene>